<sequence length="420" mass="48560">MTAEVAVLNKHGIAMAADSAITSGREGIQKVYNTANKLFALSEKHSIGIMVYGAASFMEVPWEVIIKSYREVICDRTFNHLHDYMEDFLRFLNEDARFKNEEVEEIIVYRIFSDNLKRLVKEVEKKMASKEHMEEGVTSERVTNWLDSCAGRMIQSYRKQRKWFIEFEEAAFKERFSSVVNEVIDELIRYDIPDELIEKLHELAYEATVKDYFSVGSTGFVIGGYGDEEIFPQLLNYRLEGFVFGQLKYKKLKDKKISYTTDKDDGTASITAFAQRDMVDSFIKGIEPNMEDVIFRIISSVIKNYHDQIQKNLRIEFTEEEVTKLQKMGKEVYDSMEIAVKEYQEKNYVEPLLGVVRSLPKEELADMAEALVSLTTFKRRVTRATESVGPPIDVAVITKGDGFVWKKRKSYIDPQINSRL</sequence>
<evidence type="ECO:0000313" key="2">
    <source>
        <dbReference type="Proteomes" id="UP001597221"/>
    </source>
</evidence>
<dbReference type="RefSeq" id="WP_379597915.1">
    <property type="nucleotide sequence ID" value="NZ_JBHUDE010000114.1"/>
</dbReference>
<evidence type="ECO:0000313" key="1">
    <source>
        <dbReference type="EMBL" id="MFD1608558.1"/>
    </source>
</evidence>
<keyword evidence="2" id="KW-1185">Reference proteome</keyword>
<reference evidence="2" key="1">
    <citation type="journal article" date="2019" name="Int. J. Syst. Evol. Microbiol.">
        <title>The Global Catalogue of Microorganisms (GCM) 10K type strain sequencing project: providing services to taxonomists for standard genome sequencing and annotation.</title>
        <authorList>
            <consortium name="The Broad Institute Genomics Platform"/>
            <consortium name="The Broad Institute Genome Sequencing Center for Infectious Disease"/>
            <person name="Wu L."/>
            <person name="Ma J."/>
        </authorList>
    </citation>
    <scope>NUCLEOTIDE SEQUENCE [LARGE SCALE GENOMIC DNA]</scope>
    <source>
        <strain evidence="2">CGMCC 1.12376</strain>
    </source>
</reference>
<comment type="caution">
    <text evidence="1">The sequence shown here is derived from an EMBL/GenBank/DDBJ whole genome shotgun (WGS) entry which is preliminary data.</text>
</comment>
<proteinExistence type="predicted"/>
<dbReference type="Proteomes" id="UP001597221">
    <property type="component" value="Unassembled WGS sequence"/>
</dbReference>
<name>A0ABW4HSE3_9BACI</name>
<dbReference type="EMBL" id="JBHUDE010000114">
    <property type="protein sequence ID" value="MFD1608558.1"/>
    <property type="molecule type" value="Genomic_DNA"/>
</dbReference>
<organism evidence="1 2">
    <name type="scientific">Oceanobacillus luteolus</name>
    <dbReference type="NCBI Taxonomy" id="1274358"/>
    <lineage>
        <taxon>Bacteria</taxon>
        <taxon>Bacillati</taxon>
        <taxon>Bacillota</taxon>
        <taxon>Bacilli</taxon>
        <taxon>Bacillales</taxon>
        <taxon>Bacillaceae</taxon>
        <taxon>Oceanobacillus</taxon>
    </lineage>
</organism>
<gene>
    <name evidence="1" type="ORF">ACFSBH_13060</name>
</gene>
<protein>
    <submittedName>
        <fullName evidence="1">Uncharacterized protein</fullName>
    </submittedName>
</protein>
<accession>A0ABW4HSE3</accession>